<gene>
    <name evidence="3" type="ORF">BEI61_00526</name>
</gene>
<comment type="caution">
    <text evidence="3">The sequence shown here is derived from an EMBL/GenBank/DDBJ whole genome shotgun (WGS) entry which is preliminary data.</text>
</comment>
<reference evidence="3 4" key="1">
    <citation type="submission" date="2016-07" db="EMBL/GenBank/DDBJ databases">
        <title>Characterization of isolates of Eisenbergiella tayi derived from blood cultures, using whole genome sequencing.</title>
        <authorList>
            <person name="Burdz T."/>
            <person name="Wiebe D."/>
            <person name="Huynh C."/>
            <person name="Bernard K."/>
        </authorList>
    </citation>
    <scope>NUCLEOTIDE SEQUENCE [LARGE SCALE GENOMIC DNA]</scope>
    <source>
        <strain evidence="3 4">NML 110608</strain>
    </source>
</reference>
<feature type="signal peptide" evidence="2">
    <location>
        <begin position="1"/>
        <end position="24"/>
    </location>
</feature>
<dbReference type="InterPro" id="IPR050490">
    <property type="entry name" value="Bact_solute-bd_prot1"/>
</dbReference>
<accession>A0A1E3AJL9</accession>
<feature type="chain" id="PRO_5039585353" description="Lipoprotein LipO" evidence="2">
    <location>
        <begin position="25"/>
        <end position="623"/>
    </location>
</feature>
<dbReference type="Gene3D" id="3.40.190.10">
    <property type="entry name" value="Periplasmic binding protein-like II"/>
    <property type="match status" value="2"/>
</dbReference>
<sequence>MKKNIVTKMLAVAVTVAMLGGLTACGSSSKEPASGSAAATGEAAQAEAEEGTTGAEAGTDEAAGESGVVIPHFEDRVALDVVAFVGRGEADGLRSDPVTKYIEDTLNVDLYLTGVTEADWPSQLSAMMADGDLPDIFLLSDPTKQLPMLLESASALNLEPYLEEYAPNTMNDPAGKMMIEAQRMAANSPDGNAYLWGMCKGSWDDGTIPTCGHYIRWDLYKEAGYPKLESYDEDLLDVMEAMQALEPETADGQKTYGCGAWFGAGQGWGEWVFTFGLGPQEGVNLIETTGRVLGVSTVDSKPLENNQLTDPEGIFWRAVRFYNKANQRGLLDPDSFTMTSDIYEENLKAGKYMFNVPGWMSGNANQEFNKTEGNQKTFISMPSLSGDAEDRFGNMYRGERQYVVNANTENPERCVALLDFVSTYEFSRIAWNGLEGQFWNMEDGEAVPTDDYLKVTKDDAFGVETGVNVYHHFCGFGNGTIDPDDGVAIDLYQFSQKALDSKMNDTVKDFISHYGQETQADVYRAETPVTDAGMYISFGDPEGDIASYVNEINAYMGKNVVTAVAAKSDEEFEATRTKMIEELQKNYHVDDVFQYFYDEAVAQADDVAKLVEMNNAIKADREQ</sequence>
<dbReference type="PATRIC" id="fig|1432052.4.peg.588"/>
<keyword evidence="2" id="KW-0732">Signal</keyword>
<dbReference type="EMBL" id="MCGH01000001">
    <property type="protein sequence ID" value="ODM08897.1"/>
    <property type="molecule type" value="Genomic_DNA"/>
</dbReference>
<evidence type="ECO:0008006" key="5">
    <source>
        <dbReference type="Google" id="ProtNLM"/>
    </source>
</evidence>
<dbReference type="RefSeq" id="WP_069151129.1">
    <property type="nucleotide sequence ID" value="NZ_MCGH01000001.1"/>
</dbReference>
<feature type="region of interest" description="Disordered" evidence="1">
    <location>
        <begin position="27"/>
        <end position="62"/>
    </location>
</feature>
<name>A0A1E3AJL9_9FIRM</name>
<dbReference type="PROSITE" id="PS51257">
    <property type="entry name" value="PROKAR_LIPOPROTEIN"/>
    <property type="match status" value="1"/>
</dbReference>
<feature type="compositionally biased region" description="Low complexity" evidence="1">
    <location>
        <begin position="33"/>
        <end position="57"/>
    </location>
</feature>
<proteinExistence type="predicted"/>
<organism evidence="3 4">
    <name type="scientific">Eisenbergiella tayi</name>
    <dbReference type="NCBI Taxonomy" id="1432052"/>
    <lineage>
        <taxon>Bacteria</taxon>
        <taxon>Bacillati</taxon>
        <taxon>Bacillota</taxon>
        <taxon>Clostridia</taxon>
        <taxon>Lachnospirales</taxon>
        <taxon>Lachnospiraceae</taxon>
        <taxon>Eisenbergiella</taxon>
    </lineage>
</organism>
<dbReference type="PANTHER" id="PTHR43649">
    <property type="entry name" value="ARABINOSE-BINDING PROTEIN-RELATED"/>
    <property type="match status" value="1"/>
</dbReference>
<evidence type="ECO:0000256" key="1">
    <source>
        <dbReference type="SAM" id="MobiDB-lite"/>
    </source>
</evidence>
<dbReference type="Proteomes" id="UP000094067">
    <property type="component" value="Unassembled WGS sequence"/>
</dbReference>
<dbReference type="SUPFAM" id="SSF53850">
    <property type="entry name" value="Periplasmic binding protein-like II"/>
    <property type="match status" value="1"/>
</dbReference>
<evidence type="ECO:0000256" key="2">
    <source>
        <dbReference type="SAM" id="SignalP"/>
    </source>
</evidence>
<evidence type="ECO:0000313" key="4">
    <source>
        <dbReference type="Proteomes" id="UP000094067"/>
    </source>
</evidence>
<dbReference type="AlphaFoldDB" id="A0A1E3AJL9"/>
<protein>
    <recommendedName>
        <fullName evidence="5">Lipoprotein LipO</fullName>
    </recommendedName>
</protein>
<dbReference type="PANTHER" id="PTHR43649:SF12">
    <property type="entry name" value="DIACETYLCHITOBIOSE BINDING PROTEIN DASA"/>
    <property type="match status" value="1"/>
</dbReference>
<evidence type="ECO:0000313" key="3">
    <source>
        <dbReference type="EMBL" id="ODM08897.1"/>
    </source>
</evidence>